<sequence>MTKQLTRLFTVLGAASLLMSACASQKGSTAVTAGGMRKAATGKWTLNSVNYEGLPSTAKISTVFSNIPPDCLQGSSWVLPSNSNGSFTINSSAAGCTTGTQDIVWSTINQNGVIMLQFKEMMSGVKAKNILDGYRVELAQADQASMVWRAPVTYEGKTAYVVYSFSRQ</sequence>
<evidence type="ECO:0000313" key="3">
    <source>
        <dbReference type="Proteomes" id="UP001485459"/>
    </source>
</evidence>
<protein>
    <recommendedName>
        <fullName evidence="4">Lipocalin-like domain-containing protein</fullName>
    </recommendedName>
</protein>
<organism evidence="2 3">
    <name type="scientific">Chitinophaga pollutisoli</name>
    <dbReference type="NCBI Taxonomy" id="3133966"/>
    <lineage>
        <taxon>Bacteria</taxon>
        <taxon>Pseudomonadati</taxon>
        <taxon>Bacteroidota</taxon>
        <taxon>Chitinophagia</taxon>
        <taxon>Chitinophagales</taxon>
        <taxon>Chitinophagaceae</taxon>
        <taxon>Chitinophaga</taxon>
    </lineage>
</organism>
<dbReference type="RefSeq" id="WP_341838383.1">
    <property type="nucleotide sequence ID" value="NZ_CP149822.1"/>
</dbReference>
<evidence type="ECO:0000256" key="1">
    <source>
        <dbReference type="SAM" id="SignalP"/>
    </source>
</evidence>
<keyword evidence="3" id="KW-1185">Reference proteome</keyword>
<gene>
    <name evidence="2" type="ORF">WJU16_11120</name>
</gene>
<proteinExistence type="predicted"/>
<feature type="signal peptide" evidence="1">
    <location>
        <begin position="1"/>
        <end position="23"/>
    </location>
</feature>
<feature type="chain" id="PRO_5046646088" description="Lipocalin-like domain-containing protein" evidence="1">
    <location>
        <begin position="24"/>
        <end position="168"/>
    </location>
</feature>
<keyword evidence="1" id="KW-0732">Signal</keyword>
<reference evidence="3" key="1">
    <citation type="submission" date="2024-03" db="EMBL/GenBank/DDBJ databases">
        <title>Chitinophaga horti sp. nov., isolated from garden soil.</title>
        <authorList>
            <person name="Lee D.S."/>
            <person name="Han D.M."/>
            <person name="Baek J.H."/>
            <person name="Choi D.G."/>
            <person name="Jeon J.H."/>
            <person name="Jeon C.O."/>
        </authorList>
    </citation>
    <scope>NUCLEOTIDE SEQUENCE [LARGE SCALE GENOMIC DNA]</scope>
    <source>
        <strain evidence="3">GPA1</strain>
    </source>
</reference>
<name>A0ABZ2YVT9_9BACT</name>
<evidence type="ECO:0000313" key="2">
    <source>
        <dbReference type="EMBL" id="WZN43578.1"/>
    </source>
</evidence>
<evidence type="ECO:0008006" key="4">
    <source>
        <dbReference type="Google" id="ProtNLM"/>
    </source>
</evidence>
<accession>A0ABZ2YVT9</accession>
<dbReference type="EMBL" id="CP149822">
    <property type="protein sequence ID" value="WZN43578.1"/>
    <property type="molecule type" value="Genomic_DNA"/>
</dbReference>
<dbReference type="PROSITE" id="PS51257">
    <property type="entry name" value="PROKAR_LIPOPROTEIN"/>
    <property type="match status" value="1"/>
</dbReference>
<dbReference type="Proteomes" id="UP001485459">
    <property type="component" value="Chromosome"/>
</dbReference>